<sequence length="408" mass="43805">MSAGRGTVTTSAHDAAERRTAARALLLTPVLTTAQHPDTMRLVRRHAPALRSLFGAQLGYTLVVESTFARLLKTAPEPGMPVRPARRADGTPFTARGYVHLCLVTAALLAPTTGEQVLLSNLVEQVRADAAGLGIDIPDTLTERRSLVAALDLMVRWGVIAETDGTAAGWAERQDEALLTVHRPLLPYLLTGPLPSGADARSVIDAAPDPQPRRRLRRMLAEHPVVLRTDLDAETADVLSRERTALAGQLDDAFGLVLETRAEGVLAHDPEATLSDVTFPGTGTVRQAALLLVEQLVIEHLPDPDAKAATGAHPPSVLVPWPEVDRLLATLLADYGKGWKAQLRDDPTRLRDEVLDLLTSLSLTTPSPDGVHVHAVAARYRTEVTHHRATPKPVPPEEPGLFDIGGAP</sequence>
<keyword evidence="3" id="KW-1185">Reference proteome</keyword>
<comment type="caution">
    <text evidence="2">The sequence shown here is derived from an EMBL/GenBank/DDBJ whole genome shotgun (WGS) entry which is preliminary data.</text>
</comment>
<evidence type="ECO:0000313" key="2">
    <source>
        <dbReference type="EMBL" id="MEI4273394.1"/>
    </source>
</evidence>
<dbReference type="Proteomes" id="UP001361570">
    <property type="component" value="Unassembled WGS sequence"/>
</dbReference>
<reference evidence="2 3" key="1">
    <citation type="submission" date="2024-03" db="EMBL/GenBank/DDBJ databases">
        <title>Draft genome sequence of Klenkia sp. LSe6-5.</title>
        <authorList>
            <person name="Duangmal K."/>
            <person name="Chantavorakit T."/>
        </authorList>
    </citation>
    <scope>NUCLEOTIDE SEQUENCE [LARGE SCALE GENOMIC DNA]</scope>
    <source>
        <strain evidence="2 3">LSe6-5</strain>
    </source>
</reference>
<evidence type="ECO:0000256" key="1">
    <source>
        <dbReference type="SAM" id="MobiDB-lite"/>
    </source>
</evidence>
<dbReference type="RefSeq" id="WP_336405515.1">
    <property type="nucleotide sequence ID" value="NZ_JBAPLU010000020.1"/>
</dbReference>
<name>A0ABU8DZC4_9ACTN</name>
<dbReference type="EMBL" id="JBAPLU010000020">
    <property type="protein sequence ID" value="MEI4273394.1"/>
    <property type="molecule type" value="Genomic_DNA"/>
</dbReference>
<feature type="region of interest" description="Disordered" evidence="1">
    <location>
        <begin position="384"/>
        <end position="408"/>
    </location>
</feature>
<organism evidence="2 3">
    <name type="scientific">Klenkia sesuvii</name>
    <dbReference type="NCBI Taxonomy" id="3103137"/>
    <lineage>
        <taxon>Bacteria</taxon>
        <taxon>Bacillati</taxon>
        <taxon>Actinomycetota</taxon>
        <taxon>Actinomycetes</taxon>
        <taxon>Geodermatophilales</taxon>
        <taxon>Geodermatophilaceae</taxon>
        <taxon>Klenkia</taxon>
    </lineage>
</organism>
<dbReference type="InterPro" id="IPR013494">
    <property type="entry name" value="CHP02678"/>
</dbReference>
<protein>
    <submittedName>
        <fullName evidence="2">TIGR02678 family protein</fullName>
    </submittedName>
</protein>
<proteinExistence type="predicted"/>
<accession>A0ABU8DZC4</accession>
<gene>
    <name evidence="2" type="ORF">TEK04_16860</name>
</gene>
<dbReference type="Pfam" id="PF09661">
    <property type="entry name" value="DUF2398"/>
    <property type="match status" value="1"/>
</dbReference>
<evidence type="ECO:0000313" key="3">
    <source>
        <dbReference type="Proteomes" id="UP001361570"/>
    </source>
</evidence>
<dbReference type="NCBIfam" id="TIGR02678">
    <property type="entry name" value="TIGR02678 family protein"/>
    <property type="match status" value="1"/>
</dbReference>